<organism evidence="1 2">
    <name type="scientific">Populus trichocarpa</name>
    <name type="common">Western balsam poplar</name>
    <name type="synonym">Populus balsamifera subsp. trichocarpa</name>
    <dbReference type="NCBI Taxonomy" id="3694"/>
    <lineage>
        <taxon>Eukaryota</taxon>
        <taxon>Viridiplantae</taxon>
        <taxon>Streptophyta</taxon>
        <taxon>Embryophyta</taxon>
        <taxon>Tracheophyta</taxon>
        <taxon>Spermatophyta</taxon>
        <taxon>Magnoliopsida</taxon>
        <taxon>eudicotyledons</taxon>
        <taxon>Gunneridae</taxon>
        <taxon>Pentapetalae</taxon>
        <taxon>rosids</taxon>
        <taxon>fabids</taxon>
        <taxon>Malpighiales</taxon>
        <taxon>Salicaceae</taxon>
        <taxon>Saliceae</taxon>
        <taxon>Populus</taxon>
    </lineage>
</organism>
<dbReference type="InParanoid" id="A0A3N7H5Q0"/>
<evidence type="ECO:0000313" key="1">
    <source>
        <dbReference type="EMBL" id="RQP02062.1"/>
    </source>
</evidence>
<dbReference type="EMBL" id="CM009306">
    <property type="protein sequence ID" value="RQP02062.1"/>
    <property type="molecule type" value="Genomic_DNA"/>
</dbReference>
<sequence>MIQLPEYIWGFKPPKEGSGGHQKACICSLPASDERPDLLLVAVFVIARLVNERLPCPVYLNRGQYKQ</sequence>
<name>A0A3N7H5Q0_POPTR</name>
<dbReference type="AlphaFoldDB" id="A0A3N7H5Q0"/>
<evidence type="ECO:0000313" key="2">
    <source>
        <dbReference type="Proteomes" id="UP000006729"/>
    </source>
</evidence>
<reference evidence="1 2" key="1">
    <citation type="journal article" date="2006" name="Science">
        <title>The genome of black cottonwood, Populus trichocarpa (Torr. &amp; Gray).</title>
        <authorList>
            <person name="Tuskan G.A."/>
            <person name="Difazio S."/>
            <person name="Jansson S."/>
            <person name="Bohlmann J."/>
            <person name="Grigoriev I."/>
            <person name="Hellsten U."/>
            <person name="Putnam N."/>
            <person name="Ralph S."/>
            <person name="Rombauts S."/>
            <person name="Salamov A."/>
            <person name="Schein J."/>
            <person name="Sterck L."/>
            <person name="Aerts A."/>
            <person name="Bhalerao R.R."/>
            <person name="Bhalerao R.P."/>
            <person name="Blaudez D."/>
            <person name="Boerjan W."/>
            <person name="Brun A."/>
            <person name="Brunner A."/>
            <person name="Busov V."/>
            <person name="Campbell M."/>
            <person name="Carlson J."/>
            <person name="Chalot M."/>
            <person name="Chapman J."/>
            <person name="Chen G.L."/>
            <person name="Cooper D."/>
            <person name="Coutinho P.M."/>
            <person name="Couturier J."/>
            <person name="Covert S."/>
            <person name="Cronk Q."/>
            <person name="Cunningham R."/>
            <person name="Davis J."/>
            <person name="Degroeve S."/>
            <person name="Dejardin A."/>
            <person name="Depamphilis C."/>
            <person name="Detter J."/>
            <person name="Dirks B."/>
            <person name="Dubchak I."/>
            <person name="Duplessis S."/>
            <person name="Ehlting J."/>
            <person name="Ellis B."/>
            <person name="Gendler K."/>
            <person name="Goodstein D."/>
            <person name="Gribskov M."/>
            <person name="Grimwood J."/>
            <person name="Groover A."/>
            <person name="Gunter L."/>
            <person name="Hamberger B."/>
            <person name="Heinze B."/>
            <person name="Helariutta Y."/>
            <person name="Henrissat B."/>
            <person name="Holligan D."/>
            <person name="Holt R."/>
            <person name="Huang W."/>
            <person name="Islam-Faridi N."/>
            <person name="Jones S."/>
            <person name="Jones-Rhoades M."/>
            <person name="Jorgensen R."/>
            <person name="Joshi C."/>
            <person name="Kangasjarvi J."/>
            <person name="Karlsson J."/>
            <person name="Kelleher C."/>
            <person name="Kirkpatrick R."/>
            <person name="Kirst M."/>
            <person name="Kohler A."/>
            <person name="Kalluri U."/>
            <person name="Larimer F."/>
            <person name="Leebens-Mack J."/>
            <person name="Leple J.C."/>
            <person name="Locascio P."/>
            <person name="Lou Y."/>
            <person name="Lucas S."/>
            <person name="Martin F."/>
            <person name="Montanini B."/>
            <person name="Napoli C."/>
            <person name="Nelson D.R."/>
            <person name="Nelson C."/>
            <person name="Nieminen K."/>
            <person name="Nilsson O."/>
            <person name="Pereda V."/>
            <person name="Peter G."/>
            <person name="Philippe R."/>
            <person name="Pilate G."/>
            <person name="Poliakov A."/>
            <person name="Razumovskaya J."/>
            <person name="Richardson P."/>
            <person name="Rinaldi C."/>
            <person name="Ritland K."/>
            <person name="Rouze P."/>
            <person name="Ryaboy D."/>
            <person name="Schmutz J."/>
            <person name="Schrader J."/>
            <person name="Segerman B."/>
            <person name="Shin H."/>
            <person name="Siddiqui A."/>
            <person name="Sterky F."/>
            <person name="Terry A."/>
            <person name="Tsai C.J."/>
            <person name="Uberbacher E."/>
            <person name="Unneberg P."/>
            <person name="Vahala J."/>
            <person name="Wall K."/>
            <person name="Wessler S."/>
            <person name="Yang G."/>
            <person name="Yin T."/>
            <person name="Douglas C."/>
            <person name="Marra M."/>
            <person name="Sandberg G."/>
            <person name="Van de Peer Y."/>
            <person name="Rokhsar D."/>
        </authorList>
    </citation>
    <scope>NUCLEOTIDE SEQUENCE [LARGE SCALE GENOMIC DNA]</scope>
    <source>
        <strain evidence="2">cv. Nisqually</strain>
    </source>
</reference>
<dbReference type="Proteomes" id="UP000006729">
    <property type="component" value="Chromosome 17"/>
</dbReference>
<keyword evidence="2" id="KW-1185">Reference proteome</keyword>
<protein>
    <submittedName>
        <fullName evidence="1">Uncharacterized protein</fullName>
    </submittedName>
</protein>
<proteinExistence type="predicted"/>
<accession>A0A3N7H5Q0</accession>
<gene>
    <name evidence="1" type="ORF">POPTR_017G076601</name>
</gene>